<dbReference type="NCBIfam" id="TIGR01575">
    <property type="entry name" value="rimI"/>
    <property type="match status" value="1"/>
</dbReference>
<dbReference type="Gene3D" id="3.40.630.30">
    <property type="match status" value="1"/>
</dbReference>
<dbReference type="PANTHER" id="PTHR43420:SF44">
    <property type="entry name" value="ACETYLTRANSFERASE YPEA"/>
    <property type="match status" value="1"/>
</dbReference>
<dbReference type="OrthoDB" id="9794566at2"/>
<keyword evidence="7" id="KW-0689">Ribosomal protein</keyword>
<gene>
    <name evidence="7" type="ORF">SAMN02745196_01471</name>
</gene>
<dbReference type="InterPro" id="IPR016181">
    <property type="entry name" value="Acyl_CoA_acyltransferase"/>
</dbReference>
<evidence type="ECO:0000256" key="3">
    <source>
        <dbReference type="ARBA" id="ARBA00022679"/>
    </source>
</evidence>
<evidence type="ECO:0000256" key="1">
    <source>
        <dbReference type="ARBA" id="ARBA00005395"/>
    </source>
</evidence>
<dbReference type="GO" id="GO:0005737">
    <property type="term" value="C:cytoplasm"/>
    <property type="evidence" value="ECO:0007669"/>
    <property type="project" value="UniProtKB-SubCell"/>
</dbReference>
<keyword evidence="4" id="KW-0012">Acyltransferase</keyword>
<comment type="catalytic activity">
    <reaction evidence="5">
        <text>N-terminal L-alanyl-[ribosomal protein bS18] + acetyl-CoA = N-terminal N(alpha)-acetyl-L-alanyl-[ribosomal protein bS18] + CoA + H(+)</text>
        <dbReference type="Rhea" id="RHEA:43756"/>
        <dbReference type="Rhea" id="RHEA-COMP:10676"/>
        <dbReference type="Rhea" id="RHEA-COMP:10677"/>
        <dbReference type="ChEBI" id="CHEBI:15378"/>
        <dbReference type="ChEBI" id="CHEBI:57287"/>
        <dbReference type="ChEBI" id="CHEBI:57288"/>
        <dbReference type="ChEBI" id="CHEBI:64718"/>
        <dbReference type="ChEBI" id="CHEBI:83683"/>
        <dbReference type="EC" id="2.3.1.266"/>
    </reaction>
</comment>
<dbReference type="EC" id="2.3.1.266" evidence="5"/>
<evidence type="ECO:0000313" key="7">
    <source>
        <dbReference type="EMBL" id="SHH80980.1"/>
    </source>
</evidence>
<reference evidence="7 8" key="1">
    <citation type="submission" date="2016-11" db="EMBL/GenBank/DDBJ databases">
        <authorList>
            <person name="Jaros S."/>
            <person name="Januszkiewicz K."/>
            <person name="Wedrychowicz H."/>
        </authorList>
    </citation>
    <scope>NUCLEOTIDE SEQUENCE [LARGE SCALE GENOMIC DNA]</scope>
    <source>
        <strain evidence="7 8">DSM 3089</strain>
    </source>
</reference>
<dbReference type="InterPro" id="IPR000182">
    <property type="entry name" value="GNAT_dom"/>
</dbReference>
<keyword evidence="3 7" id="KW-0808">Transferase</keyword>
<feature type="domain" description="N-acetyltransferase" evidence="6">
    <location>
        <begin position="6"/>
        <end position="149"/>
    </location>
</feature>
<keyword evidence="7" id="KW-0687">Ribonucleoprotein</keyword>
<dbReference type="GO" id="GO:0005840">
    <property type="term" value="C:ribosome"/>
    <property type="evidence" value="ECO:0007669"/>
    <property type="project" value="UniProtKB-KW"/>
</dbReference>
<dbReference type="AlphaFoldDB" id="A0A1M5W0M9"/>
<dbReference type="PROSITE" id="PS51186">
    <property type="entry name" value="GNAT"/>
    <property type="match status" value="1"/>
</dbReference>
<dbReference type="InterPro" id="IPR006464">
    <property type="entry name" value="AcTrfase_RimI/Ard1"/>
</dbReference>
<dbReference type="CDD" id="cd04301">
    <property type="entry name" value="NAT_SF"/>
    <property type="match status" value="1"/>
</dbReference>
<dbReference type="Pfam" id="PF00583">
    <property type="entry name" value="Acetyltransf_1"/>
    <property type="match status" value="1"/>
</dbReference>
<keyword evidence="2 5" id="KW-0963">Cytoplasm</keyword>
<dbReference type="Proteomes" id="UP000184526">
    <property type="component" value="Unassembled WGS sequence"/>
</dbReference>
<evidence type="ECO:0000313" key="8">
    <source>
        <dbReference type="Proteomes" id="UP000184526"/>
    </source>
</evidence>
<evidence type="ECO:0000256" key="4">
    <source>
        <dbReference type="ARBA" id="ARBA00023315"/>
    </source>
</evidence>
<keyword evidence="8" id="KW-1185">Reference proteome</keyword>
<dbReference type="EMBL" id="FQXP01000005">
    <property type="protein sequence ID" value="SHH80980.1"/>
    <property type="molecule type" value="Genomic_DNA"/>
</dbReference>
<evidence type="ECO:0000256" key="2">
    <source>
        <dbReference type="ARBA" id="ARBA00022490"/>
    </source>
</evidence>
<organism evidence="7 8">
    <name type="scientific">Clostridium collagenovorans DSM 3089</name>
    <dbReference type="NCBI Taxonomy" id="1121306"/>
    <lineage>
        <taxon>Bacteria</taxon>
        <taxon>Bacillati</taxon>
        <taxon>Bacillota</taxon>
        <taxon>Clostridia</taxon>
        <taxon>Eubacteriales</taxon>
        <taxon>Clostridiaceae</taxon>
        <taxon>Clostridium</taxon>
    </lineage>
</organism>
<dbReference type="STRING" id="1121306.SAMN02745196_01471"/>
<dbReference type="PANTHER" id="PTHR43420">
    <property type="entry name" value="ACETYLTRANSFERASE"/>
    <property type="match status" value="1"/>
</dbReference>
<sequence length="151" mass="17012">MSNSDIILCKMQSKHVDAVYEISKKSLKEAWDKNSINAELNNPLASYLVAIKNDVVLGFVGIWIIAGEGNITNVAVDPTFRGLGIGKLLMQSILENCINENVDSITLEVRKSNLIAQNLYESLGFKNEGVRKKFYPDKEDAIIMWYRRCNL</sequence>
<evidence type="ECO:0000256" key="5">
    <source>
        <dbReference type="RuleBase" id="RU363094"/>
    </source>
</evidence>
<dbReference type="GO" id="GO:0008999">
    <property type="term" value="F:protein-N-terminal-alanine acetyltransferase activity"/>
    <property type="evidence" value="ECO:0007669"/>
    <property type="project" value="UniProtKB-EC"/>
</dbReference>
<protein>
    <recommendedName>
        <fullName evidence="5">[Ribosomal protein bS18]-alanine N-acetyltransferase</fullName>
        <ecNumber evidence="5">2.3.1.266</ecNumber>
    </recommendedName>
</protein>
<comment type="similarity">
    <text evidence="1 5">Belongs to the acetyltransferase family. RimI subfamily.</text>
</comment>
<comment type="subcellular location">
    <subcellularLocation>
        <location evidence="5">Cytoplasm</location>
    </subcellularLocation>
</comment>
<accession>A0A1M5W0M9</accession>
<proteinExistence type="inferred from homology"/>
<dbReference type="SUPFAM" id="SSF55729">
    <property type="entry name" value="Acyl-CoA N-acyltransferases (Nat)"/>
    <property type="match status" value="1"/>
</dbReference>
<evidence type="ECO:0000259" key="6">
    <source>
        <dbReference type="PROSITE" id="PS51186"/>
    </source>
</evidence>
<comment type="function">
    <text evidence="5">Acetylates the N-terminal alanine of ribosomal protein bS18.</text>
</comment>
<name>A0A1M5W0M9_9CLOT</name>
<dbReference type="InterPro" id="IPR050680">
    <property type="entry name" value="YpeA/RimI_acetyltransf"/>
</dbReference>